<keyword evidence="5" id="KW-0560">Oxidoreductase</keyword>
<dbReference type="STRING" id="455432.AWN90_42455"/>
<evidence type="ECO:0000256" key="3">
    <source>
        <dbReference type="ARBA" id="ARBA00022630"/>
    </source>
</evidence>
<dbReference type="InterPro" id="IPR016169">
    <property type="entry name" value="FAD-bd_PCMH_sub2"/>
</dbReference>
<evidence type="ECO:0000256" key="5">
    <source>
        <dbReference type="ARBA" id="ARBA00023002"/>
    </source>
</evidence>
<dbReference type="Gene3D" id="3.30.43.10">
    <property type="entry name" value="Uridine Diphospho-n-acetylenolpyruvylglucosamine Reductase, domain 2"/>
    <property type="match status" value="1"/>
</dbReference>
<comment type="cofactor">
    <cofactor evidence="1">
        <name>FAD</name>
        <dbReference type="ChEBI" id="CHEBI:57692"/>
    </cofactor>
</comment>
<comment type="caution">
    <text evidence="7">The sequence shown here is derived from an EMBL/GenBank/DDBJ whole genome shotgun (WGS) entry which is preliminary data.</text>
</comment>
<dbReference type="InterPro" id="IPR016167">
    <property type="entry name" value="FAD-bd_PCMH_sub1"/>
</dbReference>
<dbReference type="AlphaFoldDB" id="A0A161XD10"/>
<dbReference type="InterPro" id="IPR006094">
    <property type="entry name" value="Oxid_FAD_bind_N"/>
</dbReference>
<dbReference type="PANTHER" id="PTHR13878:SF53">
    <property type="entry name" value="CYTOKININ DEHYDROGENASE 6"/>
    <property type="match status" value="1"/>
</dbReference>
<dbReference type="GO" id="GO:0071949">
    <property type="term" value="F:FAD binding"/>
    <property type="evidence" value="ECO:0007669"/>
    <property type="project" value="InterPro"/>
</dbReference>
<reference evidence="7 8" key="1">
    <citation type="submission" date="2016-04" db="EMBL/GenBank/DDBJ databases">
        <authorList>
            <person name="Evans L.H."/>
            <person name="Alamgir A."/>
            <person name="Owens N."/>
            <person name="Weber N.D."/>
            <person name="Virtaneva K."/>
            <person name="Barbian K."/>
            <person name="Babar A."/>
            <person name="Rosenke K."/>
        </authorList>
    </citation>
    <scope>NUCLEOTIDE SEQUENCE [LARGE SCALE GENOMIC DNA]</scope>
    <source>
        <strain evidence="7 8">IFM 0406</strain>
    </source>
</reference>
<dbReference type="SUPFAM" id="SSF56176">
    <property type="entry name" value="FAD-binding/transporter-associated domain-like"/>
    <property type="match status" value="1"/>
</dbReference>
<dbReference type="Gene3D" id="3.40.462.10">
    <property type="entry name" value="FAD-linked oxidases, C-terminal domain"/>
    <property type="match status" value="1"/>
</dbReference>
<dbReference type="InterPro" id="IPR016166">
    <property type="entry name" value="FAD-bd_PCMH"/>
</dbReference>
<protein>
    <recommendedName>
        <fullName evidence="6">FAD-binding PCMH-type domain-containing protein</fullName>
    </recommendedName>
</protein>
<comment type="similarity">
    <text evidence="2">Belongs to the oxygen-dependent FAD-linked oxidoreductase family.</text>
</comment>
<dbReference type="Proteomes" id="UP000076512">
    <property type="component" value="Unassembled WGS sequence"/>
</dbReference>
<evidence type="ECO:0000313" key="7">
    <source>
        <dbReference type="EMBL" id="KZM71168.1"/>
    </source>
</evidence>
<evidence type="ECO:0000256" key="1">
    <source>
        <dbReference type="ARBA" id="ARBA00001974"/>
    </source>
</evidence>
<dbReference type="InterPro" id="IPR015345">
    <property type="entry name" value="Cytokinin_DH_FAD/cytokin-bd"/>
</dbReference>
<gene>
    <name evidence="7" type="ORF">AWN90_42455</name>
</gene>
<keyword evidence="8" id="KW-1185">Reference proteome</keyword>
<dbReference type="InterPro" id="IPR050432">
    <property type="entry name" value="FAD-linked_Oxidoreductases_BP"/>
</dbReference>
<dbReference type="PANTHER" id="PTHR13878">
    <property type="entry name" value="GULONOLACTONE OXIDASE"/>
    <property type="match status" value="1"/>
</dbReference>
<accession>A0A161XD10</accession>
<dbReference type="Pfam" id="PF01565">
    <property type="entry name" value="FAD_binding_4"/>
    <property type="match status" value="1"/>
</dbReference>
<evidence type="ECO:0000256" key="2">
    <source>
        <dbReference type="ARBA" id="ARBA00005466"/>
    </source>
</evidence>
<dbReference type="GO" id="GO:0019139">
    <property type="term" value="F:cytokinin dehydrogenase activity"/>
    <property type="evidence" value="ECO:0007669"/>
    <property type="project" value="InterPro"/>
</dbReference>
<keyword evidence="4" id="KW-0274">FAD</keyword>
<proteinExistence type="inferred from homology"/>
<evidence type="ECO:0000259" key="6">
    <source>
        <dbReference type="PROSITE" id="PS51387"/>
    </source>
</evidence>
<organism evidence="7 8">
    <name type="scientific">Nocardia terpenica</name>
    <dbReference type="NCBI Taxonomy" id="455432"/>
    <lineage>
        <taxon>Bacteria</taxon>
        <taxon>Bacillati</taxon>
        <taxon>Actinomycetota</taxon>
        <taxon>Actinomycetes</taxon>
        <taxon>Mycobacteriales</taxon>
        <taxon>Nocardiaceae</taxon>
        <taxon>Nocardia</taxon>
    </lineage>
</organism>
<dbReference type="Gene3D" id="3.30.465.10">
    <property type="match status" value="1"/>
</dbReference>
<name>A0A161XD10_9NOCA</name>
<dbReference type="InterPro" id="IPR016164">
    <property type="entry name" value="FAD-linked_Oxase-like_C"/>
</dbReference>
<dbReference type="SUPFAM" id="SSF55103">
    <property type="entry name" value="FAD-linked oxidases, C-terminal domain"/>
    <property type="match status" value="1"/>
</dbReference>
<keyword evidence="3" id="KW-0285">Flavoprotein</keyword>
<dbReference type="EMBL" id="LWGR01000013">
    <property type="protein sequence ID" value="KZM71168.1"/>
    <property type="molecule type" value="Genomic_DNA"/>
</dbReference>
<evidence type="ECO:0000256" key="4">
    <source>
        <dbReference type="ARBA" id="ARBA00022827"/>
    </source>
</evidence>
<evidence type="ECO:0000313" key="8">
    <source>
        <dbReference type="Proteomes" id="UP000076512"/>
    </source>
</evidence>
<dbReference type="PROSITE" id="PS51387">
    <property type="entry name" value="FAD_PCMH"/>
    <property type="match status" value="1"/>
</dbReference>
<sequence length="354" mass="37814">MARPGSVAEIVTVIREAATGATDVVARGCGHSTRGESLTDGIALDMRGMTTVHWVGDDRVTVDAGATWREVLEATLPYGRMPPVLTDYLDLTVGGTLSASGIGGTSHIHRTQAANVFELEAVTPEGEVVTCSPTHRRRLFDTLRAGMGRHGVITTATLRLIPAPERVLSCRSRCASAAELIAAQSRISADHISGQYNSSGFELKAVVYDASSPPSGLSPTEVEELTFFDFADRMRPDVEKFIELGEWEQPHPWGQVILPAALAANFIEHTLADITPADIGPSGYILIKRFCPGHVPMLRAPSDAVIFALLRAAAPGCHTVAQMCVANDQLYDRAQAIGGVPYPPLPVPELTQAT</sequence>
<feature type="domain" description="FAD-binding PCMH-type" evidence="6">
    <location>
        <begin position="1"/>
        <end position="163"/>
    </location>
</feature>
<dbReference type="Pfam" id="PF09265">
    <property type="entry name" value="Cytokin-bind"/>
    <property type="match status" value="1"/>
</dbReference>
<dbReference type="InterPro" id="IPR016170">
    <property type="entry name" value="Cytok_DH_C_sf"/>
</dbReference>
<dbReference type="GO" id="GO:0009690">
    <property type="term" value="P:cytokinin metabolic process"/>
    <property type="evidence" value="ECO:0007669"/>
    <property type="project" value="InterPro"/>
</dbReference>
<dbReference type="InterPro" id="IPR036318">
    <property type="entry name" value="FAD-bd_PCMH-like_sf"/>
</dbReference>